<evidence type="ECO:0000259" key="1">
    <source>
        <dbReference type="Pfam" id="PF22936"/>
    </source>
</evidence>
<dbReference type="VEuPathDB" id="FungiDB:AMAG_20065"/>
<evidence type="ECO:0000313" key="3">
    <source>
        <dbReference type="Proteomes" id="UP000054350"/>
    </source>
</evidence>
<dbReference type="Proteomes" id="UP000054350">
    <property type="component" value="Unassembled WGS sequence"/>
</dbReference>
<dbReference type="Pfam" id="PF22936">
    <property type="entry name" value="Pol_BBD"/>
    <property type="match status" value="1"/>
</dbReference>
<gene>
    <name evidence="2" type="ORF">AMAG_20065</name>
</gene>
<evidence type="ECO:0000313" key="2">
    <source>
        <dbReference type="EMBL" id="KNE69864.1"/>
    </source>
</evidence>
<keyword evidence="3" id="KW-1185">Reference proteome</keyword>
<reference evidence="2 3" key="1">
    <citation type="submission" date="2009-11" db="EMBL/GenBank/DDBJ databases">
        <title>Annotation of Allomyces macrogynus ATCC 38327.</title>
        <authorList>
            <consortium name="The Broad Institute Genome Sequencing Platform"/>
            <person name="Russ C."/>
            <person name="Cuomo C."/>
            <person name="Burger G."/>
            <person name="Gray M.W."/>
            <person name="Holland P.W.H."/>
            <person name="King N."/>
            <person name="Lang F.B.F."/>
            <person name="Roger A.J."/>
            <person name="Ruiz-Trillo I."/>
            <person name="Young S.K."/>
            <person name="Zeng Q."/>
            <person name="Gargeya S."/>
            <person name="Fitzgerald M."/>
            <person name="Haas B."/>
            <person name="Abouelleil A."/>
            <person name="Alvarado L."/>
            <person name="Arachchi H.M."/>
            <person name="Berlin A."/>
            <person name="Chapman S.B."/>
            <person name="Gearin G."/>
            <person name="Goldberg J."/>
            <person name="Griggs A."/>
            <person name="Gujja S."/>
            <person name="Hansen M."/>
            <person name="Heiman D."/>
            <person name="Howarth C."/>
            <person name="Larimer J."/>
            <person name="Lui A."/>
            <person name="MacDonald P.J.P."/>
            <person name="McCowen C."/>
            <person name="Montmayeur A."/>
            <person name="Murphy C."/>
            <person name="Neiman D."/>
            <person name="Pearson M."/>
            <person name="Priest M."/>
            <person name="Roberts A."/>
            <person name="Saif S."/>
            <person name="Shea T."/>
            <person name="Sisk P."/>
            <person name="Stolte C."/>
            <person name="Sykes S."/>
            <person name="Wortman J."/>
            <person name="Nusbaum C."/>
            <person name="Birren B."/>
        </authorList>
    </citation>
    <scope>NUCLEOTIDE SEQUENCE [LARGE SCALE GENOMIC DNA]</scope>
    <source>
        <strain evidence="2 3">ATCC 38327</strain>
    </source>
</reference>
<organism evidence="2 3">
    <name type="scientific">Allomyces macrogynus (strain ATCC 38327)</name>
    <name type="common">Allomyces javanicus var. macrogynus</name>
    <dbReference type="NCBI Taxonomy" id="578462"/>
    <lineage>
        <taxon>Eukaryota</taxon>
        <taxon>Fungi</taxon>
        <taxon>Fungi incertae sedis</taxon>
        <taxon>Blastocladiomycota</taxon>
        <taxon>Blastocladiomycetes</taxon>
        <taxon>Blastocladiales</taxon>
        <taxon>Blastocladiaceae</taxon>
        <taxon>Allomyces</taxon>
    </lineage>
</organism>
<reference evidence="3" key="2">
    <citation type="submission" date="2009-11" db="EMBL/GenBank/DDBJ databases">
        <title>The Genome Sequence of Allomyces macrogynus strain ATCC 38327.</title>
        <authorList>
            <consortium name="The Broad Institute Genome Sequencing Platform"/>
            <person name="Russ C."/>
            <person name="Cuomo C."/>
            <person name="Shea T."/>
            <person name="Young S.K."/>
            <person name="Zeng Q."/>
            <person name="Koehrsen M."/>
            <person name="Haas B."/>
            <person name="Borodovsky M."/>
            <person name="Guigo R."/>
            <person name="Alvarado L."/>
            <person name="Berlin A."/>
            <person name="Borenstein D."/>
            <person name="Chen Z."/>
            <person name="Engels R."/>
            <person name="Freedman E."/>
            <person name="Gellesch M."/>
            <person name="Goldberg J."/>
            <person name="Griggs A."/>
            <person name="Gujja S."/>
            <person name="Heiman D."/>
            <person name="Hepburn T."/>
            <person name="Howarth C."/>
            <person name="Jen D."/>
            <person name="Larson L."/>
            <person name="Lewis B."/>
            <person name="Mehta T."/>
            <person name="Park D."/>
            <person name="Pearson M."/>
            <person name="Roberts A."/>
            <person name="Saif S."/>
            <person name="Shenoy N."/>
            <person name="Sisk P."/>
            <person name="Stolte C."/>
            <person name="Sykes S."/>
            <person name="Walk T."/>
            <person name="White J."/>
            <person name="Yandava C."/>
            <person name="Burger G."/>
            <person name="Gray M.W."/>
            <person name="Holland P.W.H."/>
            <person name="King N."/>
            <person name="Lang F.B.F."/>
            <person name="Roger A.J."/>
            <person name="Ruiz-Trillo I."/>
            <person name="Lander E."/>
            <person name="Nusbaum C."/>
        </authorList>
    </citation>
    <scope>NUCLEOTIDE SEQUENCE [LARGE SCALE GENOMIC DNA]</scope>
    <source>
        <strain evidence="3">ATCC 38327</strain>
    </source>
</reference>
<dbReference type="InterPro" id="IPR054722">
    <property type="entry name" value="PolX-like_BBD"/>
</dbReference>
<protein>
    <recommendedName>
        <fullName evidence="1">Retrovirus-related Pol polyprotein from transposon TNT 1-94-like beta-barrel domain-containing protein</fullName>
    </recommendedName>
</protein>
<dbReference type="OrthoDB" id="5559159at2759"/>
<name>A0A0L0T5L2_ALLM3</name>
<dbReference type="AlphaFoldDB" id="A0A0L0T5L2"/>
<feature type="domain" description="Retrovirus-related Pol polyprotein from transposon TNT 1-94-like beta-barrel" evidence="1">
    <location>
        <begin position="318"/>
        <end position="407"/>
    </location>
</feature>
<dbReference type="EMBL" id="GG745362">
    <property type="protein sequence ID" value="KNE69864.1"/>
    <property type="molecule type" value="Genomic_DNA"/>
</dbReference>
<proteinExistence type="predicted"/>
<accession>A0A0L0T5L2</accession>
<sequence length="463" mass="51295">MSIPQPHAPTRADDDLAALYADPRLAAFWTAYEDPDPHFRKAHALAKISLLRNGHFAVWEARVRALLQLAGVWAVVAVDRHLLSSPAAAKFDLDHHHQSMASDELKILHGLINDNAPFPDPLISAQTWLAALLIVACMGLDRLPDRFIKQRIELINCRELWNYAREQAGLAAAAHYARIADQRHLYTSATLGGLHAPPTARTGQPEDPVSNLDAFHDDFNQKNRTVRLTAMDERTVCHRYLRLLPIRELAPFARRELSRRSNAVVKLTDLQKRALMDVKNPGAGAAAGPPDSAKPALEAEPLLTAPVSDVLPALANRWILDPAEHLHMTFDSNDFIDYEPVVPVTIQLTVRYHERESIVMPSTIIGRGTVLLNSAGPGGRVRLNNVVHVPEVVYRRISLRRLLKLGYAYCLAKDEVGVYYPPLPSPGHEHEAQTVLAGEWVKGWPCANVVEEGAGATTSLVRK</sequence>